<evidence type="ECO:0000313" key="2">
    <source>
        <dbReference type="Proteomes" id="UP000236743"/>
    </source>
</evidence>
<gene>
    <name evidence="1" type="ORF">SAMN04488115_102297</name>
</gene>
<proteinExistence type="predicted"/>
<dbReference type="SUPFAM" id="SSF53335">
    <property type="entry name" value="S-adenosyl-L-methionine-dependent methyltransferases"/>
    <property type="match status" value="1"/>
</dbReference>
<dbReference type="Gene3D" id="3.40.50.150">
    <property type="entry name" value="Vaccinia Virus protein VP39"/>
    <property type="match status" value="1"/>
</dbReference>
<name>A0A1H5VG54_9HYPH</name>
<dbReference type="GO" id="GO:0032259">
    <property type="term" value="P:methylation"/>
    <property type="evidence" value="ECO:0007669"/>
    <property type="project" value="UniProtKB-KW"/>
</dbReference>
<reference evidence="1 2" key="1">
    <citation type="submission" date="2016-10" db="EMBL/GenBank/DDBJ databases">
        <authorList>
            <person name="de Groot N.N."/>
        </authorList>
    </citation>
    <scope>NUCLEOTIDE SEQUENCE [LARGE SCALE GENOMIC DNA]</scope>
    <source>
        <strain evidence="1 2">DSM 26656</strain>
    </source>
</reference>
<dbReference type="InterPro" id="IPR029063">
    <property type="entry name" value="SAM-dependent_MTases_sf"/>
</dbReference>
<keyword evidence="1" id="KW-0808">Transferase</keyword>
<keyword evidence="2" id="KW-1185">Reference proteome</keyword>
<accession>A0A1H5VG54</accession>
<evidence type="ECO:0000313" key="1">
    <source>
        <dbReference type="EMBL" id="SEF86322.1"/>
    </source>
</evidence>
<dbReference type="AlphaFoldDB" id="A0A1H5VG54"/>
<dbReference type="GO" id="GO:0008168">
    <property type="term" value="F:methyltransferase activity"/>
    <property type="evidence" value="ECO:0007669"/>
    <property type="project" value="UniProtKB-KW"/>
</dbReference>
<dbReference type="EMBL" id="FNUY01000002">
    <property type="protein sequence ID" value="SEF86322.1"/>
    <property type="molecule type" value="Genomic_DNA"/>
</dbReference>
<protein>
    <submittedName>
        <fullName evidence="1">S-adenosyl-L-methionine methyltransferase</fullName>
    </submittedName>
</protein>
<dbReference type="Pfam" id="PF12692">
    <property type="entry name" value="Methyltransf_17"/>
    <property type="match status" value="1"/>
</dbReference>
<dbReference type="RefSeq" id="WP_342210565.1">
    <property type="nucleotide sequence ID" value="NZ_FNUY01000002.1"/>
</dbReference>
<dbReference type="InterPro" id="IPR025690">
    <property type="entry name" value="Methyltransf_put"/>
</dbReference>
<keyword evidence="1" id="KW-0489">Methyltransferase</keyword>
<sequence>MPMSRLDSFIRRLEAQRRVLDWAAAEIEGQDGPVLELGLGNGRTYDHLREILPARAIHVFERDARPNPRSMPPAAYLVLGDMAETLPAFAERHGRTAVLVHVDATTGVPERDRVELAWLPGHVAALAAAGALVISGSALEHAALSPVALPAGVPDGRYFAYRRVT</sequence>
<dbReference type="Proteomes" id="UP000236743">
    <property type="component" value="Unassembled WGS sequence"/>
</dbReference>
<organism evidence="1 2">
    <name type="scientific">Bosea lathyri</name>
    <dbReference type="NCBI Taxonomy" id="1036778"/>
    <lineage>
        <taxon>Bacteria</taxon>
        <taxon>Pseudomonadati</taxon>
        <taxon>Pseudomonadota</taxon>
        <taxon>Alphaproteobacteria</taxon>
        <taxon>Hyphomicrobiales</taxon>
        <taxon>Boseaceae</taxon>
        <taxon>Bosea</taxon>
    </lineage>
</organism>